<dbReference type="PANTHER" id="PTHR30024:SF48">
    <property type="entry name" value="ABC TRANSPORTER SUBSTRATE-BINDING PROTEIN"/>
    <property type="match status" value="1"/>
</dbReference>
<dbReference type="EMBL" id="PVNP01000220">
    <property type="protein sequence ID" value="PRO70976.1"/>
    <property type="molecule type" value="Genomic_DNA"/>
</dbReference>
<dbReference type="Gene3D" id="3.40.190.10">
    <property type="entry name" value="Periplasmic binding protein-like II"/>
    <property type="match status" value="2"/>
</dbReference>
<dbReference type="Proteomes" id="UP000238949">
    <property type="component" value="Unassembled WGS sequence"/>
</dbReference>
<gene>
    <name evidence="2" type="ORF">C6Y40_24265</name>
</gene>
<keyword evidence="3" id="KW-1185">Reference proteome</keyword>
<keyword evidence="1" id="KW-0732">Signal</keyword>
<dbReference type="RefSeq" id="WP_105936960.1">
    <property type="nucleotide sequence ID" value="NZ_PVNP01000220.1"/>
</dbReference>
<proteinExistence type="predicted"/>
<dbReference type="SUPFAM" id="SSF53850">
    <property type="entry name" value="Periplasmic binding protein-like II"/>
    <property type="match status" value="1"/>
</dbReference>
<feature type="signal peptide" evidence="1">
    <location>
        <begin position="1"/>
        <end position="23"/>
    </location>
</feature>
<accession>A0A2S9V3E3</accession>
<organism evidence="2 3">
    <name type="scientific">Alteromonas alba</name>
    <dbReference type="NCBI Taxonomy" id="2079529"/>
    <lineage>
        <taxon>Bacteria</taxon>
        <taxon>Pseudomonadati</taxon>
        <taxon>Pseudomonadota</taxon>
        <taxon>Gammaproteobacteria</taxon>
        <taxon>Alteromonadales</taxon>
        <taxon>Alteromonadaceae</taxon>
        <taxon>Alteromonas/Salinimonas group</taxon>
        <taxon>Alteromonas</taxon>
    </lineage>
</organism>
<evidence type="ECO:0000313" key="3">
    <source>
        <dbReference type="Proteomes" id="UP000238949"/>
    </source>
</evidence>
<evidence type="ECO:0000256" key="1">
    <source>
        <dbReference type="SAM" id="SignalP"/>
    </source>
</evidence>
<dbReference type="OrthoDB" id="5621714at2"/>
<protein>
    <submittedName>
        <fullName evidence="2">ABC transporter substrate-binding protein</fullName>
    </submittedName>
</protein>
<dbReference type="PANTHER" id="PTHR30024">
    <property type="entry name" value="ALIPHATIC SULFONATES-BINDING PROTEIN-RELATED"/>
    <property type="match status" value="1"/>
</dbReference>
<feature type="chain" id="PRO_5015604044" evidence="1">
    <location>
        <begin position="24"/>
        <end position="331"/>
    </location>
</feature>
<reference evidence="3" key="1">
    <citation type="journal article" date="2020" name="Int. J. Syst. Evol. Microbiol.">
        <title>Alteromonas alba sp. nov., a marine bacterium isolated from the seawater of the West Pacific Ocean.</title>
        <authorList>
            <person name="Sun C."/>
            <person name="Wu Y.-H."/>
            <person name="Xamxidin M."/>
            <person name="Cheng H."/>
            <person name="Xu X.-W."/>
        </authorList>
    </citation>
    <scope>NUCLEOTIDE SEQUENCE [LARGE SCALE GENOMIC DNA]</scope>
    <source>
        <strain evidence="3">190</strain>
    </source>
</reference>
<comment type="caution">
    <text evidence="2">The sequence shown here is derived from an EMBL/GenBank/DDBJ whole genome shotgun (WGS) entry which is preliminary data.</text>
</comment>
<dbReference type="AlphaFoldDB" id="A0A2S9V3E3"/>
<sequence length="331" mass="37245">MMIRVVLCSVILWCSALTSGARAADLPEIRVGVLKYGTLNWELDLAEAKQLPEQYGFKLTRVALGSPQALSVALQGGAVDMIVGDWLWAARQFDEGRLYHFYPYSTAAGELVVDAKANASDMGDLQGKTIGFAGGKGNKNWLLYSAYAKQHFNFDLDQQATIKFAAPPMLNQLMLRDQLDAVVNFWHYAAELKTHNKRSLLTMDEVLASWQIGAEVPVIGWLFKQDWASRNKALIDQFFAMSFDTRALMDTDDNVWQLIPSFTNKYSEGARPVLIEHYRRGIPTRFDENITTDLQKLFRVLKQNEGTTRVTGSLESLPQSLFWQSPALGEH</sequence>
<name>A0A2S9V3E3_9ALTE</name>
<evidence type="ECO:0000313" key="2">
    <source>
        <dbReference type="EMBL" id="PRO70976.1"/>
    </source>
</evidence>